<keyword evidence="3 7" id="KW-0812">Transmembrane</keyword>
<protein>
    <submittedName>
        <fullName evidence="9">Anti-sigma factor domain-containing protein</fullName>
    </submittedName>
</protein>
<name>A0AA42DLC6_9FIRM</name>
<evidence type="ECO:0000256" key="3">
    <source>
        <dbReference type="ARBA" id="ARBA00022692"/>
    </source>
</evidence>
<keyword evidence="2" id="KW-1003">Cell membrane</keyword>
<dbReference type="InterPro" id="IPR055431">
    <property type="entry name" value="RsgI_M"/>
</dbReference>
<keyword evidence="5 7" id="KW-0472">Membrane</keyword>
<evidence type="ECO:0000256" key="4">
    <source>
        <dbReference type="ARBA" id="ARBA00022989"/>
    </source>
</evidence>
<feature type="compositionally biased region" description="Basic and acidic residues" evidence="6">
    <location>
        <begin position="320"/>
        <end position="344"/>
    </location>
</feature>
<feature type="compositionally biased region" description="Polar residues" evidence="6">
    <location>
        <begin position="269"/>
        <end position="281"/>
    </location>
</feature>
<evidence type="ECO:0000256" key="1">
    <source>
        <dbReference type="ARBA" id="ARBA00004162"/>
    </source>
</evidence>
<feature type="region of interest" description="Disordered" evidence="6">
    <location>
        <begin position="234"/>
        <end position="402"/>
    </location>
</feature>
<evidence type="ECO:0000256" key="6">
    <source>
        <dbReference type="SAM" id="MobiDB-lite"/>
    </source>
</evidence>
<keyword evidence="10" id="KW-1185">Reference proteome</keyword>
<sequence length="402" mass="46129">MLKKGVIMSIFSSYAVVMEKGGQFHRIQLKEDMQVGQGIFFIDEDIITYTSPRICKPSTLVALAAAFLLVLLPIFYTIQVPVAVVSLDINPSIELLINKQGVVKKIIDKNQDSMKLELKGLKGQPLERALNTLSEELERKGFKSVEDFILVSYADLKGNSLDLGGLLSVYMEESFKNAHIVYLPSDKQVYTLSQKDSISLGRYSAGILLEEKSEDVDFRNMDIPSLIQYIEEMDEESQTDDWDDERDDVEHDVEEEDDIEKNDVVDAMNNLNHLGNGASTNIKDKINNQNKDKDKDKEDDDKEDEIKDKDKDKEDDDKEDEIKDKDKDKEDNDKEDEIKDKDKDKEDDDKEDVIKEKDKDKEDNDKEDVIKDKDKEDDEIEEKDKDNGNEEEEGDDSNEEDD</sequence>
<dbReference type="GO" id="GO:0005886">
    <property type="term" value="C:plasma membrane"/>
    <property type="evidence" value="ECO:0007669"/>
    <property type="project" value="UniProtKB-SubCell"/>
</dbReference>
<keyword evidence="4 7" id="KW-1133">Transmembrane helix</keyword>
<comment type="caution">
    <text evidence="9">The sequence shown here is derived from an EMBL/GenBank/DDBJ whole genome shotgun (WGS) entry which is preliminary data.</text>
</comment>
<dbReference type="Pfam" id="PF23750">
    <property type="entry name" value="RsgI_M"/>
    <property type="match status" value="1"/>
</dbReference>
<dbReference type="Proteomes" id="UP001169242">
    <property type="component" value="Unassembled WGS sequence"/>
</dbReference>
<dbReference type="PROSITE" id="PS51849">
    <property type="entry name" value="RSGI_N"/>
    <property type="match status" value="1"/>
</dbReference>
<feature type="compositionally biased region" description="Basic and acidic residues" evidence="6">
    <location>
        <begin position="352"/>
        <end position="374"/>
    </location>
</feature>
<feature type="compositionally biased region" description="Acidic residues" evidence="6">
    <location>
        <begin position="389"/>
        <end position="402"/>
    </location>
</feature>
<reference evidence="9" key="1">
    <citation type="journal article" date="2023" name="Int. J. Syst. Evol. Microbiol.">
        <title>&lt;i&gt;Holtiella tumoricola&lt;/i&gt; gen. nov. sp. nov., isolated from a human clinical sample.</title>
        <authorList>
            <person name="Allen-Vercoe E."/>
            <person name="Daigneault M.C."/>
            <person name="Vancuren S.J."/>
            <person name="Cochrane K."/>
            <person name="O'Neal L.L."/>
            <person name="Sankaranarayanan K."/>
            <person name="Lawson P.A."/>
        </authorList>
    </citation>
    <scope>NUCLEOTIDE SEQUENCE</scope>
    <source>
        <strain evidence="9">CC70A</strain>
    </source>
</reference>
<feature type="compositionally biased region" description="Basic and acidic residues" evidence="6">
    <location>
        <begin position="282"/>
        <end position="296"/>
    </location>
</feature>
<feature type="domain" description="RsgI N-terminal anti-sigma" evidence="8">
    <location>
        <begin position="3"/>
        <end position="50"/>
    </location>
</feature>
<evidence type="ECO:0000256" key="7">
    <source>
        <dbReference type="SAM" id="Phobius"/>
    </source>
</evidence>
<proteinExistence type="predicted"/>
<evidence type="ECO:0000313" key="10">
    <source>
        <dbReference type="Proteomes" id="UP001169242"/>
    </source>
</evidence>
<feature type="compositionally biased region" description="Acidic residues" evidence="6">
    <location>
        <begin position="234"/>
        <end position="260"/>
    </location>
</feature>
<dbReference type="AlphaFoldDB" id="A0AA42DLC6"/>
<evidence type="ECO:0000256" key="2">
    <source>
        <dbReference type="ARBA" id="ARBA00022475"/>
    </source>
</evidence>
<evidence type="ECO:0000313" key="9">
    <source>
        <dbReference type="EMBL" id="MDA3730901.1"/>
    </source>
</evidence>
<dbReference type="InterPro" id="IPR024449">
    <property type="entry name" value="Anti-sigma_RsgI_N"/>
</dbReference>
<gene>
    <name evidence="9" type="ORF">PBV87_05225</name>
</gene>
<organism evidence="9 10">
    <name type="scientific">Holtiella tumoricola</name>
    <dbReference type="NCBI Taxonomy" id="3018743"/>
    <lineage>
        <taxon>Bacteria</taxon>
        <taxon>Bacillati</taxon>
        <taxon>Bacillota</taxon>
        <taxon>Clostridia</taxon>
        <taxon>Lachnospirales</taxon>
        <taxon>Cellulosilyticaceae</taxon>
        <taxon>Holtiella</taxon>
    </lineage>
</organism>
<evidence type="ECO:0000259" key="8">
    <source>
        <dbReference type="PROSITE" id="PS51849"/>
    </source>
</evidence>
<accession>A0AA42DLC6</accession>
<comment type="subcellular location">
    <subcellularLocation>
        <location evidence="1">Cell membrane</location>
        <topology evidence="1">Single-pass membrane protein</topology>
    </subcellularLocation>
</comment>
<dbReference type="RefSeq" id="WP_271011393.1">
    <property type="nucleotide sequence ID" value="NZ_JAQIFT010000016.1"/>
</dbReference>
<feature type="transmembrane region" description="Helical" evidence="7">
    <location>
        <begin position="60"/>
        <end position="78"/>
    </location>
</feature>
<dbReference type="Pfam" id="PF12791">
    <property type="entry name" value="RsgI_N"/>
    <property type="match status" value="1"/>
</dbReference>
<evidence type="ECO:0000256" key="5">
    <source>
        <dbReference type="ARBA" id="ARBA00023136"/>
    </source>
</evidence>
<dbReference type="EMBL" id="JAQIFT010000016">
    <property type="protein sequence ID" value="MDA3730901.1"/>
    <property type="molecule type" value="Genomic_DNA"/>
</dbReference>